<reference evidence="1" key="1">
    <citation type="submission" date="2022-10" db="EMBL/GenBank/DDBJ databases">
        <title>Genome Sequence of Xylaria curta.</title>
        <authorList>
            <person name="Buettner E."/>
        </authorList>
    </citation>
    <scope>NUCLEOTIDE SEQUENCE</scope>
    <source>
        <strain evidence="1">Babe10</strain>
    </source>
</reference>
<evidence type="ECO:0000313" key="2">
    <source>
        <dbReference type="Proteomes" id="UP001143856"/>
    </source>
</evidence>
<accession>A0ACC1NFX0</accession>
<proteinExistence type="predicted"/>
<protein>
    <submittedName>
        <fullName evidence="1">Uncharacterized protein</fullName>
    </submittedName>
</protein>
<dbReference type="Proteomes" id="UP001143856">
    <property type="component" value="Unassembled WGS sequence"/>
</dbReference>
<keyword evidence="2" id="KW-1185">Reference proteome</keyword>
<dbReference type="EMBL" id="JAPDGR010002174">
    <property type="protein sequence ID" value="KAJ2977268.1"/>
    <property type="molecule type" value="Genomic_DNA"/>
</dbReference>
<organism evidence="1 2">
    <name type="scientific">Xylaria curta</name>
    <dbReference type="NCBI Taxonomy" id="42375"/>
    <lineage>
        <taxon>Eukaryota</taxon>
        <taxon>Fungi</taxon>
        <taxon>Dikarya</taxon>
        <taxon>Ascomycota</taxon>
        <taxon>Pezizomycotina</taxon>
        <taxon>Sordariomycetes</taxon>
        <taxon>Xylariomycetidae</taxon>
        <taxon>Xylariales</taxon>
        <taxon>Xylariaceae</taxon>
        <taxon>Xylaria</taxon>
    </lineage>
</organism>
<comment type="caution">
    <text evidence="1">The sequence shown here is derived from an EMBL/GenBank/DDBJ whole genome shotgun (WGS) entry which is preliminary data.</text>
</comment>
<gene>
    <name evidence="1" type="ORF">NUW58_g7863</name>
</gene>
<evidence type="ECO:0000313" key="1">
    <source>
        <dbReference type="EMBL" id="KAJ2977268.1"/>
    </source>
</evidence>
<sequence>MTYSPVSANPQTASYNQPPSQRGNAAIATMQNQPQHGALAYADSYSSHTPTHSGQFHATPPSYQDPSVATHYSPAPLPTPQSHDVSRHMSEDLTENCDEDAQGEPADESTEPNVEELDAELMVDMLLSDDESWAQIRGYTEGFKEWEDQWKKAGNGKSKKSKDERERLEFELLRAGLGNGRPEEGFNGYRYSFCQGQWVPTHLWDHCVECQICRSSDDWHCHKHERCTEGRVCSGCASTTLPYHPQQQQQPRESMYPAQGS</sequence>
<name>A0ACC1NFX0_9PEZI</name>